<comment type="caution">
    <text evidence="10">The sequence shown here is derived from an EMBL/GenBank/DDBJ whole genome shotgun (WGS) entry which is preliminary data.</text>
</comment>
<name>A0AAW2QGA5_SESRA</name>
<dbReference type="AlphaFoldDB" id="A0AAW2QGA5"/>
<comment type="subcellular location">
    <subcellularLocation>
        <location evidence="2">Nucleus</location>
    </subcellularLocation>
</comment>
<sequence>MAFRTRSNRRILALNAVQQITIDIVVEHSGGLTTTKHVIVPEQVAIFLSIIAHHKKNCVVKHDFLRSGRTVSKHFHAILNTIYKITHIFLAKAIPIADDCADPRWRWFKGCLGAFDGTFIDVRVLEIEKGRYRTRKGQVAVNVLGVCNPNMQFIYVLFGWEGSAADSRVLRDAIHQPHGFRVPSGNYYLCDNGYANADGFLTPYRRVRWGILRSQSFYPVETENKIIFVCCLLHNFLRNEMLDDPFELEIPDEANACVDANVECIASIDTTTAWTTWRDQLATSMYNEWLSRP</sequence>
<dbReference type="EMBL" id="JACGWJ010000015">
    <property type="protein sequence ID" value="KAL0366882.1"/>
    <property type="molecule type" value="Genomic_DNA"/>
</dbReference>
<dbReference type="GO" id="GO:0004518">
    <property type="term" value="F:nuclease activity"/>
    <property type="evidence" value="ECO:0007669"/>
    <property type="project" value="UniProtKB-KW"/>
</dbReference>
<evidence type="ECO:0000313" key="10">
    <source>
        <dbReference type="EMBL" id="KAL0366882.1"/>
    </source>
</evidence>
<feature type="domain" description="DUF8040" evidence="9">
    <location>
        <begin position="26"/>
        <end position="83"/>
    </location>
</feature>
<dbReference type="Pfam" id="PF13359">
    <property type="entry name" value="DDE_Tnp_4"/>
    <property type="match status" value="1"/>
</dbReference>
<keyword evidence="6" id="KW-0378">Hydrolase</keyword>
<protein>
    <recommendedName>
        <fullName evidence="11">DDE Tnp4 domain-containing protein</fullName>
    </recommendedName>
</protein>
<gene>
    <name evidence="10" type="ORF">Sradi_3578300</name>
</gene>
<dbReference type="InterPro" id="IPR045249">
    <property type="entry name" value="HARBI1-like"/>
</dbReference>
<comment type="cofactor">
    <cofactor evidence="1">
        <name>a divalent metal cation</name>
        <dbReference type="ChEBI" id="CHEBI:60240"/>
    </cofactor>
</comment>
<evidence type="ECO:0000256" key="7">
    <source>
        <dbReference type="ARBA" id="ARBA00023242"/>
    </source>
</evidence>
<organism evidence="10">
    <name type="scientific">Sesamum radiatum</name>
    <name type="common">Black benniseed</name>
    <dbReference type="NCBI Taxonomy" id="300843"/>
    <lineage>
        <taxon>Eukaryota</taxon>
        <taxon>Viridiplantae</taxon>
        <taxon>Streptophyta</taxon>
        <taxon>Embryophyta</taxon>
        <taxon>Tracheophyta</taxon>
        <taxon>Spermatophyta</taxon>
        <taxon>Magnoliopsida</taxon>
        <taxon>eudicotyledons</taxon>
        <taxon>Gunneridae</taxon>
        <taxon>Pentapetalae</taxon>
        <taxon>asterids</taxon>
        <taxon>lamiids</taxon>
        <taxon>Lamiales</taxon>
        <taxon>Pedaliaceae</taxon>
        <taxon>Sesamum</taxon>
    </lineage>
</organism>
<dbReference type="PANTHER" id="PTHR22930:SF281">
    <property type="entry name" value="NUCLEASE"/>
    <property type="match status" value="1"/>
</dbReference>
<evidence type="ECO:0000256" key="4">
    <source>
        <dbReference type="ARBA" id="ARBA00022722"/>
    </source>
</evidence>
<dbReference type="InterPro" id="IPR058353">
    <property type="entry name" value="DUF8040"/>
</dbReference>
<evidence type="ECO:0000259" key="8">
    <source>
        <dbReference type="Pfam" id="PF13359"/>
    </source>
</evidence>
<dbReference type="PANTHER" id="PTHR22930">
    <property type="match status" value="1"/>
</dbReference>
<evidence type="ECO:0000256" key="2">
    <source>
        <dbReference type="ARBA" id="ARBA00004123"/>
    </source>
</evidence>
<evidence type="ECO:0000256" key="5">
    <source>
        <dbReference type="ARBA" id="ARBA00022723"/>
    </source>
</evidence>
<dbReference type="GO" id="GO:0046872">
    <property type="term" value="F:metal ion binding"/>
    <property type="evidence" value="ECO:0007669"/>
    <property type="project" value="UniProtKB-KW"/>
</dbReference>
<evidence type="ECO:0000256" key="1">
    <source>
        <dbReference type="ARBA" id="ARBA00001968"/>
    </source>
</evidence>
<reference evidence="10" key="2">
    <citation type="journal article" date="2024" name="Plant">
        <title>Genomic evolution and insights into agronomic trait innovations of Sesamum species.</title>
        <authorList>
            <person name="Miao H."/>
            <person name="Wang L."/>
            <person name="Qu L."/>
            <person name="Liu H."/>
            <person name="Sun Y."/>
            <person name="Le M."/>
            <person name="Wang Q."/>
            <person name="Wei S."/>
            <person name="Zheng Y."/>
            <person name="Lin W."/>
            <person name="Duan Y."/>
            <person name="Cao H."/>
            <person name="Xiong S."/>
            <person name="Wang X."/>
            <person name="Wei L."/>
            <person name="Li C."/>
            <person name="Ma Q."/>
            <person name="Ju M."/>
            <person name="Zhao R."/>
            <person name="Li G."/>
            <person name="Mu C."/>
            <person name="Tian Q."/>
            <person name="Mei H."/>
            <person name="Zhang T."/>
            <person name="Gao T."/>
            <person name="Zhang H."/>
        </authorList>
    </citation>
    <scope>NUCLEOTIDE SEQUENCE</scope>
    <source>
        <strain evidence="10">G02</strain>
    </source>
</reference>
<evidence type="ECO:0000256" key="3">
    <source>
        <dbReference type="ARBA" id="ARBA00006958"/>
    </source>
</evidence>
<keyword evidence="7" id="KW-0539">Nucleus</keyword>
<reference evidence="10" key="1">
    <citation type="submission" date="2020-06" db="EMBL/GenBank/DDBJ databases">
        <authorList>
            <person name="Li T."/>
            <person name="Hu X."/>
            <person name="Zhang T."/>
            <person name="Song X."/>
            <person name="Zhang H."/>
            <person name="Dai N."/>
            <person name="Sheng W."/>
            <person name="Hou X."/>
            <person name="Wei L."/>
        </authorList>
    </citation>
    <scope>NUCLEOTIDE SEQUENCE</scope>
    <source>
        <strain evidence="10">G02</strain>
        <tissue evidence="10">Leaf</tissue>
    </source>
</reference>
<evidence type="ECO:0000259" key="9">
    <source>
        <dbReference type="Pfam" id="PF26138"/>
    </source>
</evidence>
<dbReference type="GO" id="GO:0005634">
    <property type="term" value="C:nucleus"/>
    <property type="evidence" value="ECO:0007669"/>
    <property type="project" value="UniProtKB-SubCell"/>
</dbReference>
<evidence type="ECO:0008006" key="11">
    <source>
        <dbReference type="Google" id="ProtNLM"/>
    </source>
</evidence>
<keyword evidence="4" id="KW-0540">Nuclease</keyword>
<evidence type="ECO:0000256" key="6">
    <source>
        <dbReference type="ARBA" id="ARBA00022801"/>
    </source>
</evidence>
<dbReference type="GO" id="GO:0016787">
    <property type="term" value="F:hydrolase activity"/>
    <property type="evidence" value="ECO:0007669"/>
    <property type="project" value="UniProtKB-KW"/>
</dbReference>
<feature type="domain" description="DDE Tnp4" evidence="8">
    <location>
        <begin position="116"/>
        <end position="205"/>
    </location>
</feature>
<keyword evidence="5" id="KW-0479">Metal-binding</keyword>
<comment type="similarity">
    <text evidence="3">Belongs to the HARBI1 family.</text>
</comment>
<accession>A0AAW2QGA5</accession>
<dbReference type="Pfam" id="PF26138">
    <property type="entry name" value="DUF8040"/>
    <property type="match status" value="1"/>
</dbReference>
<dbReference type="InterPro" id="IPR027806">
    <property type="entry name" value="HARBI1_dom"/>
</dbReference>
<proteinExistence type="inferred from homology"/>